<keyword evidence="11" id="KW-0560">Oxidoreductase</keyword>
<proteinExistence type="inferred from homology"/>
<dbReference type="InterPro" id="IPR001199">
    <property type="entry name" value="Cyt_B5-like_heme/steroid-bd"/>
</dbReference>
<evidence type="ECO:0000256" key="20">
    <source>
        <dbReference type="ARBA" id="ARBA00078774"/>
    </source>
</evidence>
<dbReference type="EMBL" id="JXNT01000001">
    <property type="protein sequence ID" value="ODM23030.1"/>
    <property type="molecule type" value="Genomic_DNA"/>
</dbReference>
<comment type="caution">
    <text evidence="25">The sequence shown here is derived from an EMBL/GenBank/DDBJ whole genome shotgun (WGS) entry which is preliminary data.</text>
</comment>
<keyword evidence="7" id="KW-0285">Flavoprotein</keyword>
<evidence type="ECO:0000256" key="7">
    <source>
        <dbReference type="ARBA" id="ARBA00022630"/>
    </source>
</evidence>
<dbReference type="InterPro" id="IPR000262">
    <property type="entry name" value="FMN-dep_DH"/>
</dbReference>
<dbReference type="GO" id="GO:0004460">
    <property type="term" value="F:L-lactate dehydrogenase (cytochrome) activity"/>
    <property type="evidence" value="ECO:0007669"/>
    <property type="project" value="UniProtKB-EC"/>
</dbReference>
<evidence type="ECO:0000256" key="9">
    <source>
        <dbReference type="ARBA" id="ARBA00022723"/>
    </source>
</evidence>
<evidence type="ECO:0000256" key="3">
    <source>
        <dbReference type="ARBA" id="ARBA00004569"/>
    </source>
</evidence>
<evidence type="ECO:0000259" key="23">
    <source>
        <dbReference type="PROSITE" id="PS50255"/>
    </source>
</evidence>
<feature type="compositionally biased region" description="Polar residues" evidence="22">
    <location>
        <begin position="94"/>
        <end position="105"/>
    </location>
</feature>
<dbReference type="GO" id="GO:0046872">
    <property type="term" value="F:metal ion binding"/>
    <property type="evidence" value="ECO:0007669"/>
    <property type="project" value="UniProtKB-KW"/>
</dbReference>
<evidence type="ECO:0000256" key="12">
    <source>
        <dbReference type="ARBA" id="ARBA00023004"/>
    </source>
</evidence>
<keyword evidence="10" id="KW-0809">Transit peptide</keyword>
<keyword evidence="26" id="KW-1185">Reference proteome</keyword>
<keyword evidence="8" id="KW-0288">FMN</keyword>
<dbReference type="Proteomes" id="UP000094569">
    <property type="component" value="Unassembled WGS sequence"/>
</dbReference>
<evidence type="ECO:0000256" key="10">
    <source>
        <dbReference type="ARBA" id="ARBA00022946"/>
    </source>
</evidence>
<dbReference type="Pfam" id="PF00173">
    <property type="entry name" value="Cyt-b5"/>
    <property type="match status" value="1"/>
</dbReference>
<dbReference type="InterPro" id="IPR036400">
    <property type="entry name" value="Cyt_B5-like_heme/steroid_sf"/>
</dbReference>
<dbReference type="InterPro" id="IPR037396">
    <property type="entry name" value="FMN_HAD"/>
</dbReference>
<comment type="cofactor">
    <cofactor evidence="1">
        <name>FMN</name>
        <dbReference type="ChEBI" id="CHEBI:58210"/>
    </cofactor>
</comment>
<feature type="region of interest" description="Disordered" evidence="22">
    <location>
        <begin position="81"/>
        <end position="109"/>
    </location>
</feature>
<evidence type="ECO:0000256" key="16">
    <source>
        <dbReference type="ARBA" id="ARBA00061589"/>
    </source>
</evidence>
<sequence length="480" mass="52611">MPATRLISTQEVARHNTPGDCWVVIDDQIWDVTFFSPHHPGGTDVIVRYAGQDATTAYNEVHSPSVITKSLSPAQLIGKLDPSSINDDWKDNKSTQPSRPQTNKPPLNAILSSHDFEDAARSTLSKKAWAYYSSAATDTISHQANQSFFNRIWFRPRLLRNVSNVSMRCTVLGASCELPIIVAPVALARLANSIGEKGIAAAVAKKGIPITASFHAEEIIASAPTYEYFFQLYVNKDRSASEDILRRTWSLGIRTLFVTIDTPVPGKREADERVNAEGVISMPMTGTKSGQDAKGGGITRTTGSFLDDTLSWNDLVWLRTHWRGKLVLKGVQSVEDALMATEAKLDGIVLSNHGGRNLDTSPPALLTLLELQRHAPHVLQQTEVLVDGGVRRGADILKAICLGARAVLIGRPAIYSLTYGQEGVEHWIDNLASELQTAMKLVGITDVSQARRGLLNTQDIDHLVVRELDEICAERPRAKI</sequence>
<dbReference type="STRING" id="573508.A0A1E3BPZ2"/>
<comment type="similarity">
    <text evidence="16">In the N-terminal section; belongs to the cytochrome b5 family.</text>
</comment>
<feature type="domain" description="FMN hydroxy acid dehydrogenase" evidence="24">
    <location>
        <begin position="105"/>
        <end position="460"/>
    </location>
</feature>
<evidence type="ECO:0000256" key="4">
    <source>
        <dbReference type="ARBA" id="ARBA00011881"/>
    </source>
</evidence>
<dbReference type="SUPFAM" id="SSF51395">
    <property type="entry name" value="FMN-linked oxidoreductases"/>
    <property type="match status" value="1"/>
</dbReference>
<dbReference type="SUPFAM" id="SSF55856">
    <property type="entry name" value="Cytochrome b5-like heme/steroid binding domain"/>
    <property type="match status" value="1"/>
</dbReference>
<reference evidence="25 26" key="1">
    <citation type="journal article" date="2016" name="BMC Genomics">
        <title>Comparative genomic and transcriptomic analyses of the Fuzhuan brick tea-fermentation fungus Aspergillus cristatus.</title>
        <authorList>
            <person name="Ge Y."/>
            <person name="Wang Y."/>
            <person name="Liu Y."/>
            <person name="Tan Y."/>
            <person name="Ren X."/>
            <person name="Zhang X."/>
            <person name="Hyde K.D."/>
            <person name="Liu Y."/>
            <person name="Liu Z."/>
        </authorList>
    </citation>
    <scope>NUCLEOTIDE SEQUENCE [LARGE SCALE GENOMIC DNA]</scope>
    <source>
        <strain evidence="25 26">GZAAS20.1005</strain>
    </source>
</reference>
<dbReference type="PANTHER" id="PTHR10578">
    <property type="entry name" value="S -2-HYDROXY-ACID OXIDASE-RELATED"/>
    <property type="match status" value="1"/>
</dbReference>
<keyword evidence="5" id="KW-0813">Transport</keyword>
<dbReference type="SMART" id="SM01117">
    <property type="entry name" value="Cyt-b5"/>
    <property type="match status" value="1"/>
</dbReference>
<evidence type="ECO:0000256" key="22">
    <source>
        <dbReference type="SAM" id="MobiDB-lite"/>
    </source>
</evidence>
<dbReference type="PROSITE" id="PS51349">
    <property type="entry name" value="FMN_HYDROXY_ACID_DH_2"/>
    <property type="match status" value="1"/>
</dbReference>
<evidence type="ECO:0000256" key="8">
    <source>
        <dbReference type="ARBA" id="ARBA00022643"/>
    </source>
</evidence>
<evidence type="ECO:0000259" key="24">
    <source>
        <dbReference type="PROSITE" id="PS51349"/>
    </source>
</evidence>
<evidence type="ECO:0000313" key="25">
    <source>
        <dbReference type="EMBL" id="ODM23030.1"/>
    </source>
</evidence>
<evidence type="ECO:0000256" key="15">
    <source>
        <dbReference type="ARBA" id="ARBA00061137"/>
    </source>
</evidence>
<dbReference type="InterPro" id="IPR013785">
    <property type="entry name" value="Aldolase_TIM"/>
</dbReference>
<dbReference type="Pfam" id="PF01070">
    <property type="entry name" value="FMN_dh"/>
    <property type="match status" value="1"/>
</dbReference>
<dbReference type="VEuPathDB" id="FungiDB:SI65_00619"/>
<dbReference type="Gene3D" id="3.20.20.70">
    <property type="entry name" value="Aldolase class I"/>
    <property type="match status" value="1"/>
</dbReference>
<comment type="cofactor">
    <cofactor evidence="2">
        <name>heme b</name>
        <dbReference type="ChEBI" id="CHEBI:60344"/>
    </cofactor>
</comment>
<feature type="domain" description="Cytochrome b5 heme-binding" evidence="23">
    <location>
        <begin position="4"/>
        <end position="81"/>
    </location>
</feature>
<comment type="similarity">
    <text evidence="15">In the C-terminal section; belongs to the FMN-dependent alpha-hydroxy acid dehydrogenase family.</text>
</comment>
<dbReference type="FunFam" id="3.20.20.70:FF:000062">
    <property type="entry name" value="Cytochrome b2, mitochondrial, putative"/>
    <property type="match status" value="1"/>
</dbReference>
<dbReference type="Gene3D" id="3.10.120.10">
    <property type="entry name" value="Cytochrome b5-like heme/steroid binding domain"/>
    <property type="match status" value="1"/>
</dbReference>
<evidence type="ECO:0000256" key="21">
    <source>
        <dbReference type="ARBA" id="ARBA00078938"/>
    </source>
</evidence>
<comment type="catalytic activity">
    <reaction evidence="14">
        <text>(S)-lactate + 2 Fe(III)-[cytochrome c] = 2 Fe(II)-[cytochrome c] + pyruvate + 2 H(+)</text>
        <dbReference type="Rhea" id="RHEA:19909"/>
        <dbReference type="Rhea" id="RHEA-COMP:10350"/>
        <dbReference type="Rhea" id="RHEA-COMP:14399"/>
        <dbReference type="ChEBI" id="CHEBI:15361"/>
        <dbReference type="ChEBI" id="CHEBI:15378"/>
        <dbReference type="ChEBI" id="CHEBI:16651"/>
        <dbReference type="ChEBI" id="CHEBI:29033"/>
        <dbReference type="ChEBI" id="CHEBI:29034"/>
        <dbReference type="EC" id="1.1.2.3"/>
    </reaction>
    <physiologicalReaction direction="left-to-right" evidence="14">
        <dbReference type="Rhea" id="RHEA:19910"/>
    </physiologicalReaction>
</comment>
<evidence type="ECO:0000256" key="1">
    <source>
        <dbReference type="ARBA" id="ARBA00001917"/>
    </source>
</evidence>
<gene>
    <name evidence="25" type="ORF">SI65_00619</name>
</gene>
<protein>
    <recommendedName>
        <fullName evidence="18">L-lactate dehydrogenase (cytochrome)</fullName>
        <ecNumber evidence="17">1.1.2.3</ecNumber>
    </recommendedName>
    <alternativeName>
        <fullName evidence="20">Cytochrome b2</fullName>
    </alternativeName>
    <alternativeName>
        <fullName evidence="19">Flavocytochrome b2</fullName>
    </alternativeName>
    <alternativeName>
        <fullName evidence="21">L-lactate ferricytochrome c oxidoreductase</fullName>
    </alternativeName>
</protein>
<name>A0A1E3BPZ2_ASPCR</name>
<dbReference type="OrthoDB" id="1925334at2759"/>
<evidence type="ECO:0000313" key="26">
    <source>
        <dbReference type="Proteomes" id="UP000094569"/>
    </source>
</evidence>
<evidence type="ECO:0000256" key="14">
    <source>
        <dbReference type="ARBA" id="ARBA00052399"/>
    </source>
</evidence>
<keyword evidence="6" id="KW-0349">Heme</keyword>
<dbReference type="GO" id="GO:0005758">
    <property type="term" value="C:mitochondrial intermembrane space"/>
    <property type="evidence" value="ECO:0007669"/>
    <property type="project" value="UniProtKB-SubCell"/>
</dbReference>
<keyword evidence="13" id="KW-0496">Mitochondrion</keyword>
<evidence type="ECO:0000256" key="18">
    <source>
        <dbReference type="ARBA" id="ARBA00068515"/>
    </source>
</evidence>
<evidence type="ECO:0000256" key="13">
    <source>
        <dbReference type="ARBA" id="ARBA00023128"/>
    </source>
</evidence>
<keyword evidence="9" id="KW-0479">Metal-binding</keyword>
<dbReference type="EC" id="1.1.2.3" evidence="17"/>
<accession>A0A1E3BPZ2</accession>
<organism evidence="25 26">
    <name type="scientific">Aspergillus cristatus</name>
    <name type="common">Chinese Fuzhuan brick tea-fermentation fungus</name>
    <name type="synonym">Eurotium cristatum</name>
    <dbReference type="NCBI Taxonomy" id="573508"/>
    <lineage>
        <taxon>Eukaryota</taxon>
        <taxon>Fungi</taxon>
        <taxon>Dikarya</taxon>
        <taxon>Ascomycota</taxon>
        <taxon>Pezizomycotina</taxon>
        <taxon>Eurotiomycetes</taxon>
        <taxon>Eurotiomycetidae</taxon>
        <taxon>Eurotiales</taxon>
        <taxon>Aspergillaceae</taxon>
        <taxon>Aspergillus</taxon>
        <taxon>Aspergillus subgen. Aspergillus</taxon>
    </lineage>
</organism>
<dbReference type="AlphaFoldDB" id="A0A1E3BPZ2"/>
<evidence type="ECO:0000256" key="19">
    <source>
        <dbReference type="ARBA" id="ARBA00075949"/>
    </source>
</evidence>
<evidence type="ECO:0000256" key="2">
    <source>
        <dbReference type="ARBA" id="ARBA00001970"/>
    </source>
</evidence>
<comment type="subcellular location">
    <subcellularLocation>
        <location evidence="3">Mitochondrion intermembrane space</location>
    </subcellularLocation>
</comment>
<keyword evidence="12" id="KW-0408">Iron</keyword>
<evidence type="ECO:0000256" key="6">
    <source>
        <dbReference type="ARBA" id="ARBA00022617"/>
    </source>
</evidence>
<evidence type="ECO:0000256" key="11">
    <source>
        <dbReference type="ARBA" id="ARBA00023002"/>
    </source>
</evidence>
<dbReference type="PANTHER" id="PTHR10578:SF104">
    <property type="entry name" value="CYTOCHROME B2, MITOCHONDRIAL-RELATED"/>
    <property type="match status" value="1"/>
</dbReference>
<dbReference type="FunFam" id="3.10.120.10:FF:000009">
    <property type="entry name" value="Cytochrome b2, mitochondrial, putative"/>
    <property type="match status" value="1"/>
</dbReference>
<comment type="subunit">
    <text evidence="4">Homotetramer.</text>
</comment>
<evidence type="ECO:0000256" key="17">
    <source>
        <dbReference type="ARBA" id="ARBA00066458"/>
    </source>
</evidence>
<evidence type="ECO:0000256" key="5">
    <source>
        <dbReference type="ARBA" id="ARBA00022448"/>
    </source>
</evidence>
<dbReference type="PROSITE" id="PS50255">
    <property type="entry name" value="CYTOCHROME_B5_2"/>
    <property type="match status" value="1"/>
</dbReference>